<dbReference type="InterPro" id="IPR058625">
    <property type="entry name" value="MdtA-like_BSH"/>
</dbReference>
<dbReference type="InterPro" id="IPR050739">
    <property type="entry name" value="MFP"/>
</dbReference>
<feature type="domain" description="Multidrug resistance protein MdtA-like barrel-sandwich hybrid" evidence="3">
    <location>
        <begin position="92"/>
        <end position="286"/>
    </location>
</feature>
<dbReference type="PANTHER" id="PTHR30386:SF24">
    <property type="entry name" value="MULTIDRUG RESISTANCE EFFLUX PUMP"/>
    <property type="match status" value="1"/>
</dbReference>
<evidence type="ECO:0000259" key="4">
    <source>
        <dbReference type="Pfam" id="PF25963"/>
    </source>
</evidence>
<keyword evidence="2" id="KW-0472">Membrane</keyword>
<name>A0A176XJC3_AGRTU</name>
<organism evidence="5 6">
    <name type="scientific">Agrobacterium tumefaciens</name>
    <dbReference type="NCBI Taxonomy" id="358"/>
    <lineage>
        <taxon>Bacteria</taxon>
        <taxon>Pseudomonadati</taxon>
        <taxon>Pseudomonadota</taxon>
        <taxon>Alphaproteobacteria</taxon>
        <taxon>Hyphomicrobiales</taxon>
        <taxon>Rhizobiaceae</taxon>
        <taxon>Rhizobium/Agrobacterium group</taxon>
        <taxon>Agrobacterium</taxon>
        <taxon>Agrobacterium tumefaciens complex</taxon>
    </lineage>
</organism>
<evidence type="ECO:0000256" key="1">
    <source>
        <dbReference type="SAM" id="Coils"/>
    </source>
</evidence>
<feature type="coiled-coil region" evidence="1">
    <location>
        <begin position="130"/>
        <end position="178"/>
    </location>
</feature>
<dbReference type="RefSeq" id="WP_063947391.1">
    <property type="nucleotide sequence ID" value="NZ_LXPS01000003.1"/>
</dbReference>
<evidence type="ECO:0000256" key="2">
    <source>
        <dbReference type="SAM" id="Phobius"/>
    </source>
</evidence>
<dbReference type="EMBL" id="LXPS01000003">
    <property type="protein sequence ID" value="OAE49226.1"/>
    <property type="molecule type" value="Genomic_DNA"/>
</dbReference>
<dbReference type="SUPFAM" id="SSF111369">
    <property type="entry name" value="HlyD-like secretion proteins"/>
    <property type="match status" value="3"/>
</dbReference>
<reference evidence="5 6" key="1">
    <citation type="submission" date="2016-05" db="EMBL/GenBank/DDBJ databases">
        <authorList>
            <person name="Lavstsen T."/>
            <person name="Jespersen J.S."/>
        </authorList>
    </citation>
    <scope>NUCLEOTIDE SEQUENCE [LARGE SCALE GENOMIC DNA]</scope>
    <source>
        <strain evidence="5 6">KCJ1736</strain>
    </source>
</reference>
<keyword evidence="2" id="KW-1133">Transmembrane helix</keyword>
<gene>
    <name evidence="5" type="ORF">A7J57_01020</name>
</gene>
<dbReference type="Pfam" id="PF25963">
    <property type="entry name" value="Beta-barrel_AAEA"/>
    <property type="match status" value="1"/>
</dbReference>
<proteinExistence type="predicted"/>
<dbReference type="InterPro" id="IPR058634">
    <property type="entry name" value="AaeA-lik-b-barrel"/>
</dbReference>
<feature type="domain" description="p-hydroxybenzoic acid efflux pump subunit AaeA-like beta-barrel" evidence="4">
    <location>
        <begin position="290"/>
        <end position="378"/>
    </location>
</feature>
<evidence type="ECO:0000259" key="3">
    <source>
        <dbReference type="Pfam" id="PF25917"/>
    </source>
</evidence>
<keyword evidence="2" id="KW-0812">Transmembrane</keyword>
<sequence>MVEVPRPEAFTVAGTEKGVRIGGPSELAAPVSSISGKHPLQRAKRKRFRSLMLASAVIAAFVIGGQTGYRYFVVDRYVETTDNAYLKADSTAVAPKVSGYIREILVNDNDPVKAGQLLARIDDRDFQITLSQARADLEAADAAIRNIDTQINLQRSLVRQAEAQLNASKAALVFAEADAERWSKLITNGAGSQSRAEQTVSLRDQAKAAVKRDEANVVATRDRIPVLETQKSQAAAQRHKVEAQVAQAELNLAYTRIVSPVDGTVGARTVRIGQLVNAGTQLMSVVPLHSIYVVANFKETQLTDIKVGQPVVISIDSFPGIQIGGRVESLSPGSGSEFSLLPTDNATGNFTKIVQRVPVKITVDAGDLSGSLRSGMSVVPRIDTADGRSKFDGLWPIQDE</sequence>
<accession>A0A176XJC3</accession>
<dbReference type="Gene3D" id="2.40.50.100">
    <property type="match status" value="1"/>
</dbReference>
<dbReference type="Gene3D" id="1.10.287.470">
    <property type="entry name" value="Helix hairpin bin"/>
    <property type="match status" value="2"/>
</dbReference>
<dbReference type="Pfam" id="PF25917">
    <property type="entry name" value="BSH_RND"/>
    <property type="match status" value="1"/>
</dbReference>
<dbReference type="GO" id="GO:0055085">
    <property type="term" value="P:transmembrane transport"/>
    <property type="evidence" value="ECO:0007669"/>
    <property type="project" value="InterPro"/>
</dbReference>
<evidence type="ECO:0000313" key="5">
    <source>
        <dbReference type="EMBL" id="OAE49226.1"/>
    </source>
</evidence>
<keyword evidence="1" id="KW-0175">Coiled coil</keyword>
<dbReference type="PRINTS" id="PR01490">
    <property type="entry name" value="RTXTOXIND"/>
</dbReference>
<dbReference type="PANTHER" id="PTHR30386">
    <property type="entry name" value="MEMBRANE FUSION SUBUNIT OF EMRAB-TOLC MULTIDRUG EFFLUX PUMP"/>
    <property type="match status" value="1"/>
</dbReference>
<feature type="transmembrane region" description="Helical" evidence="2">
    <location>
        <begin position="51"/>
        <end position="72"/>
    </location>
</feature>
<comment type="caution">
    <text evidence="5">The sequence shown here is derived from an EMBL/GenBank/DDBJ whole genome shotgun (WGS) entry which is preliminary data.</text>
</comment>
<dbReference type="AlphaFoldDB" id="A0A176XJC3"/>
<dbReference type="Gene3D" id="2.40.30.170">
    <property type="match status" value="1"/>
</dbReference>
<protein>
    <submittedName>
        <fullName evidence="5">Hemolysin D</fullName>
    </submittedName>
</protein>
<dbReference type="Proteomes" id="UP000077098">
    <property type="component" value="Unassembled WGS sequence"/>
</dbReference>
<evidence type="ECO:0000313" key="6">
    <source>
        <dbReference type="Proteomes" id="UP000077098"/>
    </source>
</evidence>